<keyword evidence="3" id="KW-0479">Metal-binding</keyword>
<evidence type="ECO:0000313" key="6">
    <source>
        <dbReference type="Proteomes" id="UP001595075"/>
    </source>
</evidence>
<evidence type="ECO:0000256" key="4">
    <source>
        <dbReference type="ARBA" id="ARBA00022833"/>
    </source>
</evidence>
<proteinExistence type="inferred from homology"/>
<evidence type="ECO:0000256" key="3">
    <source>
        <dbReference type="ARBA" id="ARBA00022723"/>
    </source>
</evidence>
<reference evidence="5 6" key="1">
    <citation type="journal article" date="2024" name="Commun. Biol.">
        <title>Comparative genomic analysis of thermophilic fungi reveals convergent evolutionary adaptations and gene losses.</title>
        <authorList>
            <person name="Steindorff A.S."/>
            <person name="Aguilar-Pontes M.V."/>
            <person name="Robinson A.J."/>
            <person name="Andreopoulos B."/>
            <person name="LaButti K."/>
            <person name="Kuo A."/>
            <person name="Mondo S."/>
            <person name="Riley R."/>
            <person name="Otillar R."/>
            <person name="Haridas S."/>
            <person name="Lipzen A."/>
            <person name="Grimwood J."/>
            <person name="Schmutz J."/>
            <person name="Clum A."/>
            <person name="Reid I.D."/>
            <person name="Moisan M.C."/>
            <person name="Butler G."/>
            <person name="Nguyen T.T.M."/>
            <person name="Dewar K."/>
            <person name="Conant G."/>
            <person name="Drula E."/>
            <person name="Henrissat B."/>
            <person name="Hansel C."/>
            <person name="Singer S."/>
            <person name="Hutchinson M.I."/>
            <person name="de Vries R.P."/>
            <person name="Natvig D.O."/>
            <person name="Powell A.J."/>
            <person name="Tsang A."/>
            <person name="Grigoriev I.V."/>
        </authorList>
    </citation>
    <scope>NUCLEOTIDE SEQUENCE [LARGE SCALE GENOMIC DNA]</scope>
    <source>
        <strain evidence="5 6">CBS 494.80</strain>
    </source>
</reference>
<dbReference type="InterPro" id="IPR036874">
    <property type="entry name" value="Carbonic_anhydrase_sf"/>
</dbReference>
<dbReference type="EMBL" id="JAZHXI010000002">
    <property type="protein sequence ID" value="KAL2074353.1"/>
    <property type="molecule type" value="Genomic_DNA"/>
</dbReference>
<dbReference type="PANTHER" id="PTHR43175">
    <property type="entry name" value="CARBONIC ANHYDRASE"/>
    <property type="match status" value="1"/>
</dbReference>
<evidence type="ECO:0000313" key="5">
    <source>
        <dbReference type="EMBL" id="KAL2074353.1"/>
    </source>
</evidence>
<evidence type="ECO:0000256" key="1">
    <source>
        <dbReference type="ARBA" id="ARBA00001947"/>
    </source>
</evidence>
<comment type="cofactor">
    <cofactor evidence="1">
        <name>Zn(2+)</name>
        <dbReference type="ChEBI" id="CHEBI:29105"/>
    </cofactor>
</comment>
<gene>
    <name evidence="5" type="ORF">VTL71DRAFT_8131</name>
</gene>
<comment type="caution">
    <text evidence="5">The sequence shown here is derived from an EMBL/GenBank/DDBJ whole genome shotgun (WGS) entry which is preliminary data.</text>
</comment>
<sequence length="187" mass="20508">MDPRIKLYLERNREWTSRKDYKPPVPFVDMQRMGRAREDGTVIVVACTDPRVTPEEFLGMDSSSKATVVRTAGGRVHAAMSTLLVLSAVGNAGKKGTIMIVHHTDCGLQGASEEGIREVLRESAKGEGEEVERLLKGVRFGAFGSPDESVKEDVDILKQSPFFKGMQILGFVQDTETGLLKEVVGVE</sequence>
<dbReference type="Proteomes" id="UP001595075">
    <property type="component" value="Unassembled WGS sequence"/>
</dbReference>
<comment type="similarity">
    <text evidence="2">Belongs to the beta-class carbonic anhydrase family.</text>
</comment>
<dbReference type="SMART" id="SM00947">
    <property type="entry name" value="Pro_CA"/>
    <property type="match status" value="1"/>
</dbReference>
<evidence type="ECO:0000256" key="2">
    <source>
        <dbReference type="ARBA" id="ARBA00006217"/>
    </source>
</evidence>
<evidence type="ECO:0008006" key="7">
    <source>
        <dbReference type="Google" id="ProtNLM"/>
    </source>
</evidence>
<protein>
    <recommendedName>
        <fullName evidence="7">Carbonic anhydrase</fullName>
    </recommendedName>
</protein>
<name>A0ABR4CX15_9HELO</name>
<keyword evidence="4" id="KW-0862">Zinc</keyword>
<accession>A0ABR4CX15</accession>
<keyword evidence="6" id="KW-1185">Reference proteome</keyword>
<dbReference type="Gene3D" id="3.40.1050.10">
    <property type="entry name" value="Carbonic anhydrase"/>
    <property type="match status" value="1"/>
</dbReference>
<organism evidence="5 6">
    <name type="scientific">Oculimacula yallundae</name>
    <dbReference type="NCBI Taxonomy" id="86028"/>
    <lineage>
        <taxon>Eukaryota</taxon>
        <taxon>Fungi</taxon>
        <taxon>Dikarya</taxon>
        <taxon>Ascomycota</taxon>
        <taxon>Pezizomycotina</taxon>
        <taxon>Leotiomycetes</taxon>
        <taxon>Helotiales</taxon>
        <taxon>Ploettnerulaceae</taxon>
        <taxon>Oculimacula</taxon>
    </lineage>
</organism>
<dbReference type="SUPFAM" id="SSF53056">
    <property type="entry name" value="beta-carbonic anhydrase, cab"/>
    <property type="match status" value="1"/>
</dbReference>
<dbReference type="PANTHER" id="PTHR43175:SF3">
    <property type="entry name" value="CARBON DISULFIDE HYDROLASE"/>
    <property type="match status" value="1"/>
</dbReference>
<dbReference type="InterPro" id="IPR001765">
    <property type="entry name" value="Carbonic_anhydrase"/>
</dbReference>